<dbReference type="Gene3D" id="3.30.70.2570">
    <property type="entry name" value="Elongation factor 4, C-terminal domain"/>
    <property type="match status" value="1"/>
</dbReference>
<dbReference type="InterPro" id="IPR035647">
    <property type="entry name" value="EFG_III/V"/>
</dbReference>
<dbReference type="Proteomes" id="UP000028840">
    <property type="component" value="Unassembled WGS sequence"/>
</dbReference>
<feature type="domain" description="Tr-type G" evidence="9">
    <location>
        <begin position="200"/>
        <end position="385"/>
    </location>
</feature>
<dbReference type="PRINTS" id="PR00315">
    <property type="entry name" value="ELONGATNFCT"/>
</dbReference>
<dbReference type="Pfam" id="PF00009">
    <property type="entry name" value="GTP_EFTU"/>
    <property type="match status" value="1"/>
</dbReference>
<reference evidence="10 11" key="1">
    <citation type="submission" date="2014-08" db="EMBL/GenBank/DDBJ databases">
        <authorList>
            <person name="Sibley D."/>
            <person name="Venepally P."/>
            <person name="Karamycheva S."/>
            <person name="Hadjithomas M."/>
            <person name="Khan A."/>
            <person name="Brunk B."/>
            <person name="Roos D."/>
            <person name="Caler E."/>
            <person name="Lorenzi H."/>
        </authorList>
    </citation>
    <scope>NUCLEOTIDE SEQUENCE [LARGE SCALE GENOMIC DNA]</scope>
    <source>
        <strain evidence="10 11">VAND</strain>
    </source>
</reference>
<comment type="similarity">
    <text evidence="8">Belongs to the GTP-binding elongation factor family. LepA subfamily.</text>
</comment>
<dbReference type="InterPro" id="IPR009000">
    <property type="entry name" value="Transl_B-barrel_sf"/>
</dbReference>
<dbReference type="GO" id="GO:0005525">
    <property type="term" value="F:GTP binding"/>
    <property type="evidence" value="ECO:0007669"/>
    <property type="project" value="UniProtKB-UniRule"/>
</dbReference>
<evidence type="ECO:0000256" key="7">
    <source>
        <dbReference type="ARBA" id="ARBA00023136"/>
    </source>
</evidence>
<dbReference type="InterPro" id="IPR027417">
    <property type="entry name" value="P-loop_NTPase"/>
</dbReference>
<evidence type="ECO:0000256" key="5">
    <source>
        <dbReference type="ARBA" id="ARBA00023128"/>
    </source>
</evidence>
<protein>
    <recommendedName>
        <fullName evidence="8">Translation factor GUF1 homolog, mitochondrial</fullName>
        <ecNumber evidence="8">3.6.5.n1</ecNumber>
    </recommendedName>
    <alternativeName>
        <fullName evidence="8">Elongation factor 4 homolog</fullName>
        <shortName evidence="8">EF-4</shortName>
    </alternativeName>
    <alternativeName>
        <fullName evidence="8">GTPase GUF1 homolog</fullName>
    </alternativeName>
    <alternativeName>
        <fullName evidence="8">Ribosomal back-translocase</fullName>
    </alternativeName>
</protein>
<keyword evidence="8" id="KW-0648">Protein biosynthesis</keyword>
<dbReference type="InterPro" id="IPR000795">
    <property type="entry name" value="T_Tr_GTP-bd_dom"/>
</dbReference>
<dbReference type="Gene3D" id="3.30.70.870">
    <property type="entry name" value="Elongation Factor G (Translational Gtpase), domain 3"/>
    <property type="match status" value="1"/>
</dbReference>
<sequence length="806" mass="88973">MCREFFLRLRSPPFSDLRSTQLPIKVPFRPACVSLRGSQAPELPRRSPGLLVDAARWREVSRSLKPLKNAQKQPISSVKRHTPRPLRRQVSLNGPLQSSFRLLQLSSPDGSRDFLCSGVAIDSPVKPQVCAFPILPGFHPKNPRHSSIDSRNLSLFTGLREWPCRLFRLFSTKAQVVGTEKGNSEERRLRLQAVLDGGASCVRNFSIIAHIDHGKSTLSDRLLELTGTISQGAKAQFLDSLEVETTRGITVKAQTCSLLYRHPKTGVDYLLNLIDTPGHSDFSHEVTRGLTVCQGAVLLVDGLQGIQAQTISHFGRTRRQNLERLLVAINKVDLPAVPEQIPSVKASIAALTGEKEEDVLAVSAKTGQGIDDLLQAIVERIPPPEGKENAPVKGLIFDSWFDAKKGIVQLVALKEGVLKPRMTLVAAHARKAIQVKEVGILHPFMTPTKALKAGQVGYICSNIKRTQDACVGDTVFPQNQIGEPLPCFGPPKCTVYAGVYPEQAADYEKLQVAVGRLLLTDPAVEAKAEVSAALGQGFRCGFLGILHLDVFKERLKTEHGVSVLVTSPTVPYHVTPKKKGQPKRVVCSASDFPDFFEQVEEPMVEATLVVPLKSVPAIQQLCMERRGEELRYECMPMHTSSHDSNPQQDSVLLVYRIPLAEVILDFFDRLQAVTSGLVSFDYIDAGLAPADIVKVGFLFNGERVDALSFLAQRSRAREQGIAYTQRLAKLIPPHQFDVAIQCVLNGKVIARETVRAAKKDVLAKCYGGDMTRKMKLLEKEKERKKKLRSISNVRVPAEAFLQLLKL</sequence>
<dbReference type="GO" id="GO:0006412">
    <property type="term" value="P:translation"/>
    <property type="evidence" value="ECO:0007669"/>
    <property type="project" value="UniProtKB-KW"/>
</dbReference>
<evidence type="ECO:0000256" key="2">
    <source>
        <dbReference type="ARBA" id="ARBA00022741"/>
    </source>
</evidence>
<dbReference type="HAMAP" id="MF_00071">
    <property type="entry name" value="LepA"/>
    <property type="match status" value="1"/>
</dbReference>
<dbReference type="VEuPathDB" id="ToxoDB:TGVAND_307980"/>
<dbReference type="SUPFAM" id="SSF52540">
    <property type="entry name" value="P-loop containing nucleoside triphosphate hydrolases"/>
    <property type="match status" value="1"/>
</dbReference>
<dbReference type="FunFam" id="2.40.30.10:FF:000015">
    <property type="entry name" value="Translation factor GUF1, mitochondrial"/>
    <property type="match status" value="1"/>
</dbReference>
<dbReference type="Gene3D" id="3.30.70.240">
    <property type="match status" value="1"/>
</dbReference>
<dbReference type="SUPFAM" id="SSF54980">
    <property type="entry name" value="EF-G C-terminal domain-like"/>
    <property type="match status" value="2"/>
</dbReference>
<dbReference type="PANTHER" id="PTHR43512">
    <property type="entry name" value="TRANSLATION FACTOR GUF1-RELATED"/>
    <property type="match status" value="1"/>
</dbReference>
<comment type="similarity">
    <text evidence="1">Belongs to the TRAFAC class translation factor GTPase superfamily. Classic translation factor GTPase family. LepA subfamily.</text>
</comment>
<evidence type="ECO:0000313" key="11">
    <source>
        <dbReference type="Proteomes" id="UP000028840"/>
    </source>
</evidence>
<dbReference type="GO" id="GO:0005743">
    <property type="term" value="C:mitochondrial inner membrane"/>
    <property type="evidence" value="ECO:0007669"/>
    <property type="project" value="UniProtKB-SubCell"/>
</dbReference>
<comment type="function">
    <text evidence="8">Promotes mitochondrial protein synthesis. May act as a fidelity factor of the translation reaction, by catalyzing a one-codon backward translocation of tRNAs on improperly translocated ribosomes. Binds to mitochondrial ribosomes in a GTP-dependent manner.</text>
</comment>
<comment type="subcellular location">
    <subcellularLocation>
        <location evidence="8">Mitochondrion inner membrane</location>
        <topology evidence="8">Peripheral membrane protein</topology>
        <orientation evidence="8">Matrix side</orientation>
    </subcellularLocation>
</comment>
<dbReference type="GO" id="GO:0005759">
    <property type="term" value="C:mitochondrial matrix"/>
    <property type="evidence" value="ECO:0007669"/>
    <property type="project" value="UniProtKB-UniRule"/>
</dbReference>
<keyword evidence="3 8" id="KW-0999">Mitochondrion inner membrane</keyword>
<feature type="binding site" evidence="8">
    <location>
        <begin position="209"/>
        <end position="216"/>
    </location>
    <ligand>
        <name>GTP</name>
        <dbReference type="ChEBI" id="CHEBI:37565"/>
    </ligand>
</feature>
<dbReference type="SUPFAM" id="SSF50447">
    <property type="entry name" value="Translation proteins"/>
    <property type="match status" value="1"/>
</dbReference>
<dbReference type="Pfam" id="PF06421">
    <property type="entry name" value="LepA_C"/>
    <property type="match status" value="1"/>
</dbReference>
<keyword evidence="4 8" id="KW-0378">Hydrolase</keyword>
<evidence type="ECO:0000256" key="6">
    <source>
        <dbReference type="ARBA" id="ARBA00023134"/>
    </source>
</evidence>
<name>A0A086PXB1_TOXGO</name>
<dbReference type="Pfam" id="PF00679">
    <property type="entry name" value="EFG_C"/>
    <property type="match status" value="1"/>
</dbReference>
<feature type="binding site" evidence="8">
    <location>
        <begin position="275"/>
        <end position="279"/>
    </location>
    <ligand>
        <name>GTP</name>
        <dbReference type="ChEBI" id="CHEBI:37565"/>
    </ligand>
</feature>
<keyword evidence="7 8" id="KW-0472">Membrane</keyword>
<dbReference type="InterPro" id="IPR038363">
    <property type="entry name" value="LepA_C_sf"/>
</dbReference>
<comment type="caution">
    <text evidence="10">The sequence shown here is derived from an EMBL/GenBank/DDBJ whole genome shotgun (WGS) entry which is preliminary data.</text>
</comment>
<evidence type="ECO:0000256" key="8">
    <source>
        <dbReference type="HAMAP-Rule" id="MF_03137"/>
    </source>
</evidence>
<proteinExistence type="inferred from homology"/>
<dbReference type="InterPro" id="IPR013842">
    <property type="entry name" value="LepA_CTD"/>
</dbReference>
<keyword evidence="6 8" id="KW-0342">GTP-binding</keyword>
<dbReference type="InterPro" id="IPR006297">
    <property type="entry name" value="EF-4"/>
</dbReference>
<dbReference type="PANTHER" id="PTHR43512:SF7">
    <property type="entry name" value="TRANSLATION FACTOR GUF1, MITOCHONDRIAL"/>
    <property type="match status" value="1"/>
</dbReference>
<evidence type="ECO:0000256" key="1">
    <source>
        <dbReference type="ARBA" id="ARBA00005454"/>
    </source>
</evidence>
<comment type="catalytic activity">
    <reaction evidence="8">
        <text>GTP + H2O = GDP + phosphate + H(+)</text>
        <dbReference type="Rhea" id="RHEA:19669"/>
        <dbReference type="ChEBI" id="CHEBI:15377"/>
        <dbReference type="ChEBI" id="CHEBI:15378"/>
        <dbReference type="ChEBI" id="CHEBI:37565"/>
        <dbReference type="ChEBI" id="CHEBI:43474"/>
        <dbReference type="ChEBI" id="CHEBI:58189"/>
        <dbReference type="EC" id="3.6.5.n1"/>
    </reaction>
</comment>
<dbReference type="GO" id="GO:0097177">
    <property type="term" value="F:mitochondrial ribosome binding"/>
    <property type="evidence" value="ECO:0007669"/>
    <property type="project" value="TreeGrafter"/>
</dbReference>
<feature type="binding site" evidence="8">
    <location>
        <begin position="330"/>
        <end position="333"/>
    </location>
    <ligand>
        <name>GTP</name>
        <dbReference type="ChEBI" id="CHEBI:37565"/>
    </ligand>
</feature>
<gene>
    <name evidence="10" type="ORF">TGVAND_307980</name>
</gene>
<evidence type="ECO:0000259" key="9">
    <source>
        <dbReference type="PROSITE" id="PS51722"/>
    </source>
</evidence>
<keyword evidence="5 8" id="KW-0496">Mitochondrion</keyword>
<dbReference type="EMBL" id="AEYJ02001069">
    <property type="protein sequence ID" value="KFH04993.1"/>
    <property type="molecule type" value="Genomic_DNA"/>
</dbReference>
<dbReference type="InterPro" id="IPR000640">
    <property type="entry name" value="EFG_V-like"/>
</dbReference>
<evidence type="ECO:0000256" key="3">
    <source>
        <dbReference type="ARBA" id="ARBA00022792"/>
    </source>
</evidence>
<evidence type="ECO:0000313" key="10">
    <source>
        <dbReference type="EMBL" id="KFH04993.1"/>
    </source>
</evidence>
<dbReference type="NCBIfam" id="TIGR00231">
    <property type="entry name" value="small_GTP"/>
    <property type="match status" value="1"/>
</dbReference>
<dbReference type="Gene3D" id="3.40.50.300">
    <property type="entry name" value="P-loop containing nucleotide triphosphate hydrolases"/>
    <property type="match status" value="1"/>
</dbReference>
<dbReference type="PROSITE" id="PS51722">
    <property type="entry name" value="G_TR_2"/>
    <property type="match status" value="1"/>
</dbReference>
<dbReference type="EC" id="3.6.5.n1" evidence="8"/>
<organism evidence="10 11">
    <name type="scientific">Toxoplasma gondii VAND</name>
    <dbReference type="NCBI Taxonomy" id="933077"/>
    <lineage>
        <taxon>Eukaryota</taxon>
        <taxon>Sar</taxon>
        <taxon>Alveolata</taxon>
        <taxon>Apicomplexa</taxon>
        <taxon>Conoidasida</taxon>
        <taxon>Coccidia</taxon>
        <taxon>Eucoccidiorida</taxon>
        <taxon>Eimeriorina</taxon>
        <taxon>Sarcocystidae</taxon>
        <taxon>Toxoplasma</taxon>
    </lineage>
</organism>
<dbReference type="AlphaFoldDB" id="A0A086PXB1"/>
<dbReference type="OrthoDB" id="1074at2759"/>
<dbReference type="InterPro" id="IPR005225">
    <property type="entry name" value="Small_GTP-bd"/>
</dbReference>
<reference evidence="10 11" key="2">
    <citation type="journal article" date="2015" name="Eukaryot. Cell">
        <title>Genetic mapping reveals that sinefungin resistance in Toxoplasma gondii is controlled by a putative amino acid transporter locus that can be used as a negative selectable marker.</title>
        <authorList>
            <person name="Behnke M.S."/>
            <person name="Khan A."/>
            <person name="Sibley L.D."/>
        </authorList>
    </citation>
    <scope>NUCLEOTIDE SEQUENCE [LARGE SCALE GENOMIC DNA]</scope>
    <source>
        <strain evidence="10 11">VAND</strain>
    </source>
</reference>
<accession>A0A086PXB1</accession>
<dbReference type="GO" id="GO:0003924">
    <property type="term" value="F:GTPase activity"/>
    <property type="evidence" value="ECO:0007669"/>
    <property type="project" value="UniProtKB-UniRule"/>
</dbReference>
<dbReference type="Gene3D" id="2.40.30.10">
    <property type="entry name" value="Translation factors"/>
    <property type="match status" value="1"/>
</dbReference>
<dbReference type="GO" id="GO:0045727">
    <property type="term" value="P:positive regulation of translation"/>
    <property type="evidence" value="ECO:0007669"/>
    <property type="project" value="UniProtKB-UniRule"/>
</dbReference>
<dbReference type="FunFam" id="3.30.70.2570:FF:000001">
    <property type="entry name" value="Translation factor GUF1, mitochondrial"/>
    <property type="match status" value="1"/>
</dbReference>
<dbReference type="NCBIfam" id="TIGR01393">
    <property type="entry name" value="lepA"/>
    <property type="match status" value="1"/>
</dbReference>
<evidence type="ECO:0000256" key="4">
    <source>
        <dbReference type="ARBA" id="ARBA00022801"/>
    </source>
</evidence>
<keyword evidence="2 8" id="KW-0547">Nucleotide-binding</keyword>